<evidence type="ECO:0000256" key="7">
    <source>
        <dbReference type="ARBA" id="ARBA00023004"/>
    </source>
</evidence>
<dbReference type="EMBL" id="JOJP01000001">
    <property type="protein sequence ID" value="KEI70447.1"/>
    <property type="molecule type" value="Genomic_DNA"/>
</dbReference>
<dbReference type="GO" id="GO:0051539">
    <property type="term" value="F:4 iron, 4 sulfur cluster binding"/>
    <property type="evidence" value="ECO:0007669"/>
    <property type="project" value="InterPro"/>
</dbReference>
<name>A0A081K8H1_9GAMM</name>
<dbReference type="AlphaFoldDB" id="A0A081K8H1"/>
<dbReference type="SUPFAM" id="SSF50692">
    <property type="entry name" value="ADC-like"/>
    <property type="match status" value="1"/>
</dbReference>
<dbReference type="SUPFAM" id="SSF53706">
    <property type="entry name" value="Formate dehydrogenase/DMSO reductase, domains 1-3"/>
    <property type="match status" value="1"/>
</dbReference>
<keyword evidence="7" id="KW-0408">Iron</keyword>
<dbReference type="InterPro" id="IPR006657">
    <property type="entry name" value="MoPterin_dinucl-bd_dom"/>
</dbReference>
<feature type="domain" description="4Fe-4S Mo/W bis-MGD-type" evidence="9">
    <location>
        <begin position="60"/>
        <end position="121"/>
    </location>
</feature>
<dbReference type="InterPro" id="IPR011888">
    <property type="entry name" value="Anaer_DMSO_reductase"/>
</dbReference>
<dbReference type="GO" id="GO:0009055">
    <property type="term" value="F:electron transfer activity"/>
    <property type="evidence" value="ECO:0007669"/>
    <property type="project" value="TreeGrafter"/>
</dbReference>
<evidence type="ECO:0000256" key="1">
    <source>
        <dbReference type="ARBA" id="ARBA00001942"/>
    </source>
</evidence>
<sequence>MAEDRHRIKTASDRFCGDGISRRTLLKSSALAGGAGLVMAGLPFQSIAKEDKKQMPDRQTREVWSSCMVNCQSRCPIKYHVEDGVIVRCETDSSGDDKYSEHQVRACLRGRSSRRRIYNPDRLKYPMKRVGKRGEGKFERISWDEAFDTIVDALKRTKAQYGNEAIYINRATGLMGATLAASSPPANSQFAQLMNLWGGWLNHYGTYSTAQIRSAFPTLYGDRKANGITDIANTRLYVVFGHNPAETRTGGGGVMYHLEQARKKHSVRMIVIDPRYTDTCLGKEDEWVPIRPGTDPALIAGMAHVMIRENLVDQHFLDTYCMGYDHKTLPEGVPANSDYKSYILGKGPDGLEKTPQWAEQITGIPAERITKLAREIAMAKPAHITQGWGPQRQANGEQSARAIGMLAALTGNVGIPGGNSGHTESSYDSGYPGFPGTANPVKTSISVFTWMDAILDGENMTATNAGVRGKDQLGVPIKFFWNYAGNIICNQHSDINNTHKVLQDETRCEMIVVIDNHMTSSARFADILLPDVSTVEREDIAVPDNPGNMDYRIYCSQVIEPMFECKNIYEICTELAKRLGIEKEYTQGRNECEWLKHIHALAGEAIPGLPAFDEFRELGIIKFPNRGHAAVAFKDFREDPVKHPLKTPSGKIEIYSQVLAEAAATWTLPEGDVIKPLPEYVRSYRGFDDPLTKQFPLQMIGYHTKSRVHSTYDNVDILREALPDKLWMNPVDAEQRGLLHGQRVEVFNDKGRLLVPLKVTSRIMPGVCALPEGSWYRPDRIGLDRGGCINTLTYWGRPSPYAKGNPQHTNLVEVKAWQKGA</sequence>
<keyword evidence="6" id="KW-0560">Oxidoreductase</keyword>
<evidence type="ECO:0000313" key="11">
    <source>
        <dbReference type="Proteomes" id="UP000027997"/>
    </source>
</evidence>
<dbReference type="InterPro" id="IPR006963">
    <property type="entry name" value="Mopterin_OxRdtase_4Fe-4S_dom"/>
</dbReference>
<dbReference type="Gene3D" id="3.40.50.12440">
    <property type="match status" value="1"/>
</dbReference>
<dbReference type="PANTHER" id="PTHR43742:SF8">
    <property type="entry name" value="ANAEROBIC DIMETHYL SULFOXIDE REDUCTASE, SUBUNIT A"/>
    <property type="match status" value="1"/>
</dbReference>
<evidence type="ECO:0000256" key="4">
    <source>
        <dbReference type="ARBA" id="ARBA00022723"/>
    </source>
</evidence>
<evidence type="ECO:0000256" key="3">
    <source>
        <dbReference type="ARBA" id="ARBA00022505"/>
    </source>
</evidence>
<keyword evidence="8" id="KW-0411">Iron-sulfur</keyword>
<evidence type="ECO:0000256" key="6">
    <source>
        <dbReference type="ARBA" id="ARBA00023002"/>
    </source>
</evidence>
<keyword evidence="11" id="KW-1185">Reference proteome</keyword>
<dbReference type="InterPro" id="IPR009010">
    <property type="entry name" value="Asp_de-COase-like_dom_sf"/>
</dbReference>
<dbReference type="Gene3D" id="3.40.228.10">
    <property type="entry name" value="Dimethylsulfoxide Reductase, domain 2"/>
    <property type="match status" value="1"/>
</dbReference>
<dbReference type="Pfam" id="PF00384">
    <property type="entry name" value="Molybdopterin"/>
    <property type="match status" value="1"/>
</dbReference>
<evidence type="ECO:0000256" key="2">
    <source>
        <dbReference type="ARBA" id="ARBA00010312"/>
    </source>
</evidence>
<dbReference type="GO" id="GO:0030288">
    <property type="term" value="C:outer membrane-bounded periplasmic space"/>
    <property type="evidence" value="ECO:0007669"/>
    <property type="project" value="TreeGrafter"/>
</dbReference>
<keyword evidence="5" id="KW-0732">Signal</keyword>
<dbReference type="SMART" id="SM00926">
    <property type="entry name" value="Molybdop_Fe4S4"/>
    <property type="match status" value="1"/>
</dbReference>
<keyword evidence="4" id="KW-0479">Metal-binding</keyword>
<dbReference type="Proteomes" id="UP000027997">
    <property type="component" value="Unassembled WGS sequence"/>
</dbReference>
<organism evidence="10 11">
    <name type="scientific">Endozoicomonas elysicola</name>
    <dbReference type="NCBI Taxonomy" id="305900"/>
    <lineage>
        <taxon>Bacteria</taxon>
        <taxon>Pseudomonadati</taxon>
        <taxon>Pseudomonadota</taxon>
        <taxon>Gammaproteobacteria</taxon>
        <taxon>Oceanospirillales</taxon>
        <taxon>Endozoicomonadaceae</taxon>
        <taxon>Endozoicomonas</taxon>
    </lineage>
</organism>
<reference evidence="10 11" key="1">
    <citation type="submission" date="2014-06" db="EMBL/GenBank/DDBJ databases">
        <title>Whole Genome Sequences of Three Symbiotic Endozoicomonas Bacteria.</title>
        <authorList>
            <person name="Neave M.J."/>
            <person name="Apprill A."/>
            <person name="Voolstra C.R."/>
        </authorList>
    </citation>
    <scope>NUCLEOTIDE SEQUENCE [LARGE SCALE GENOMIC DNA]</scope>
    <source>
        <strain evidence="10 11">DSM 22380</strain>
    </source>
</reference>
<proteinExistence type="inferred from homology"/>
<evidence type="ECO:0000256" key="5">
    <source>
        <dbReference type="ARBA" id="ARBA00022729"/>
    </source>
</evidence>
<dbReference type="PANTHER" id="PTHR43742">
    <property type="entry name" value="TRIMETHYLAMINE-N-OXIDE REDUCTASE"/>
    <property type="match status" value="1"/>
</dbReference>
<dbReference type="Gene3D" id="3.40.50.740">
    <property type="match status" value="1"/>
</dbReference>
<dbReference type="InterPro" id="IPR006311">
    <property type="entry name" value="TAT_signal"/>
</dbReference>
<dbReference type="InterPro" id="IPR050612">
    <property type="entry name" value="Prok_Mopterin_Oxidored"/>
</dbReference>
<keyword evidence="3" id="KW-0500">Molybdenum</keyword>
<dbReference type="FunFam" id="3.40.228.10:FF:000004">
    <property type="entry name" value="Dimethyl sulfoxide reductase subunit A"/>
    <property type="match status" value="1"/>
</dbReference>
<dbReference type="PROSITE" id="PS51318">
    <property type="entry name" value="TAT"/>
    <property type="match status" value="1"/>
</dbReference>
<evidence type="ECO:0000256" key="8">
    <source>
        <dbReference type="ARBA" id="ARBA00023014"/>
    </source>
</evidence>
<dbReference type="eggNOG" id="COG0243">
    <property type="taxonomic scope" value="Bacteria"/>
</dbReference>
<dbReference type="GO" id="GO:0030151">
    <property type="term" value="F:molybdenum ion binding"/>
    <property type="evidence" value="ECO:0007669"/>
    <property type="project" value="InterPro"/>
</dbReference>
<dbReference type="STRING" id="305900.GV64_06605"/>
<protein>
    <submittedName>
        <fullName evidence="10">Dimethyl sulfoxide reductase</fullName>
    </submittedName>
</protein>
<dbReference type="CDD" id="cd02770">
    <property type="entry name" value="MopB_DmsA-EC"/>
    <property type="match status" value="1"/>
</dbReference>
<dbReference type="InterPro" id="IPR006656">
    <property type="entry name" value="Mopterin_OxRdtase"/>
</dbReference>
<evidence type="ECO:0000313" key="10">
    <source>
        <dbReference type="EMBL" id="KEI70447.1"/>
    </source>
</evidence>
<comment type="similarity">
    <text evidence="2">Belongs to the prokaryotic molybdopterin-containing oxidoreductase family.</text>
</comment>
<evidence type="ECO:0000259" key="9">
    <source>
        <dbReference type="PROSITE" id="PS51669"/>
    </source>
</evidence>
<dbReference type="GO" id="GO:0043546">
    <property type="term" value="F:molybdopterin cofactor binding"/>
    <property type="evidence" value="ECO:0007669"/>
    <property type="project" value="InterPro"/>
</dbReference>
<gene>
    <name evidence="10" type="ORF">GV64_06605</name>
</gene>
<dbReference type="GO" id="GO:0009389">
    <property type="term" value="F:dimethyl sulfoxide reductase activity"/>
    <property type="evidence" value="ECO:0007669"/>
    <property type="project" value="InterPro"/>
</dbReference>
<dbReference type="Gene3D" id="2.40.40.20">
    <property type="match status" value="1"/>
</dbReference>
<dbReference type="Pfam" id="PF01568">
    <property type="entry name" value="Molydop_binding"/>
    <property type="match status" value="1"/>
</dbReference>
<dbReference type="PROSITE" id="PS51669">
    <property type="entry name" value="4FE4S_MOW_BIS_MGD"/>
    <property type="match status" value="1"/>
</dbReference>
<accession>A0A081K8H1</accession>
<dbReference type="RefSeq" id="WP_020580980.1">
    <property type="nucleotide sequence ID" value="NZ_JOJP01000001.1"/>
</dbReference>
<comment type="cofactor">
    <cofactor evidence="1">
        <name>Mo-bis(molybdopterin guanine dinucleotide)</name>
        <dbReference type="ChEBI" id="CHEBI:60539"/>
    </cofactor>
</comment>
<dbReference type="GO" id="GO:0009061">
    <property type="term" value="P:anaerobic respiration"/>
    <property type="evidence" value="ECO:0007669"/>
    <property type="project" value="TreeGrafter"/>
</dbReference>
<dbReference type="Pfam" id="PF04879">
    <property type="entry name" value="Molybdop_Fe4S4"/>
    <property type="match status" value="1"/>
</dbReference>
<comment type="caution">
    <text evidence="10">The sequence shown here is derived from an EMBL/GenBank/DDBJ whole genome shotgun (WGS) entry which is preliminary data.</text>
</comment>
<dbReference type="CDD" id="cd02794">
    <property type="entry name" value="MopB_CT_DmsA-EC"/>
    <property type="match status" value="1"/>
</dbReference>
<dbReference type="NCBIfam" id="TIGR02166">
    <property type="entry name" value="dmsA_ynfE"/>
    <property type="match status" value="1"/>
</dbReference>